<dbReference type="STRING" id="1235591.CAK95_25485"/>
<protein>
    <submittedName>
        <fullName evidence="2">Uncharacterized protein</fullName>
    </submittedName>
</protein>
<dbReference type="KEGG" id="psin:CAK95_25485"/>
<proteinExistence type="inferred from homology"/>
<dbReference type="InterPro" id="IPR036928">
    <property type="entry name" value="AS_sf"/>
</dbReference>
<evidence type="ECO:0000313" key="2">
    <source>
        <dbReference type="EMBL" id="ARQ02076.1"/>
    </source>
</evidence>
<dbReference type="SUPFAM" id="SSF75304">
    <property type="entry name" value="Amidase signature (AS) enzymes"/>
    <property type="match status" value="1"/>
</dbReference>
<dbReference type="EMBL" id="CP021112">
    <property type="protein sequence ID" value="ARQ02076.1"/>
    <property type="molecule type" value="Genomic_DNA"/>
</dbReference>
<dbReference type="AlphaFoldDB" id="A0A1W6ZXN4"/>
<dbReference type="InterPro" id="IPR000120">
    <property type="entry name" value="Amidase"/>
</dbReference>
<dbReference type="Gene3D" id="3.90.1300.10">
    <property type="entry name" value="Amidase signature (AS) domain"/>
    <property type="match status" value="1"/>
</dbReference>
<dbReference type="PANTHER" id="PTHR11895:SF7">
    <property type="entry name" value="GLUTAMYL-TRNA(GLN) AMIDOTRANSFERASE SUBUNIT A, MITOCHONDRIAL"/>
    <property type="match status" value="1"/>
</dbReference>
<keyword evidence="3" id="KW-1185">Reference proteome</keyword>
<reference evidence="2 3" key="1">
    <citation type="submission" date="2017-05" db="EMBL/GenBank/DDBJ databases">
        <title>Full genome sequence of Pseudorhodoplanes sinuspersici.</title>
        <authorList>
            <person name="Dastgheib S.M.M."/>
            <person name="Shavandi M."/>
            <person name="Tirandaz H."/>
        </authorList>
    </citation>
    <scope>NUCLEOTIDE SEQUENCE [LARGE SCALE GENOMIC DNA]</scope>
    <source>
        <strain evidence="2 3">RIPI110</strain>
    </source>
</reference>
<evidence type="ECO:0000313" key="3">
    <source>
        <dbReference type="Proteomes" id="UP000194137"/>
    </source>
</evidence>
<dbReference type="OrthoDB" id="9814821at2"/>
<comment type="similarity">
    <text evidence="1">Belongs to the amidase family.</text>
</comment>
<gene>
    <name evidence="2" type="ORF">CAK95_25485</name>
</gene>
<organism evidence="2 3">
    <name type="scientific">Pseudorhodoplanes sinuspersici</name>
    <dbReference type="NCBI Taxonomy" id="1235591"/>
    <lineage>
        <taxon>Bacteria</taxon>
        <taxon>Pseudomonadati</taxon>
        <taxon>Pseudomonadota</taxon>
        <taxon>Alphaproteobacteria</taxon>
        <taxon>Hyphomicrobiales</taxon>
        <taxon>Pseudorhodoplanes</taxon>
    </lineage>
</organism>
<dbReference type="RefSeq" id="WP_086090469.1">
    <property type="nucleotide sequence ID" value="NZ_CP021112.1"/>
</dbReference>
<dbReference type="InterPro" id="IPR023631">
    <property type="entry name" value="Amidase_dom"/>
</dbReference>
<dbReference type="PANTHER" id="PTHR11895">
    <property type="entry name" value="TRANSAMIDASE"/>
    <property type="match status" value="1"/>
</dbReference>
<accession>A0A1W6ZXN4</accession>
<dbReference type="GO" id="GO:0003824">
    <property type="term" value="F:catalytic activity"/>
    <property type="evidence" value="ECO:0007669"/>
    <property type="project" value="InterPro"/>
</dbReference>
<sequence length="464" mass="49495">MALTRTQMNDRAKAGSIEETIADTLDRCERSQSELNAFARIDRDGALATARKLDAGEQSGKLAGIPISVKDILNVGGLPTHWGSRLMQDAAPAAADTVAVARLRAAGAVIIGKSTTTEFAHTMMGSSPHTGLTVNPWNADITCGGSSCGGGVSVAAGLVRMALTTDAGASTRLPAACTGVLGLKPTLGRIPHDLVPEGFANFIHLGAITRNVADMALALEAMAGPASSDPHSLAVPPIDTSRINAQAGNLAGKRIGLLMQVGNARISRTMTDTIRRVAKSFEDFGASVAEIDWTIDNPEPTWRILQQSNWAARLGKTIDEVESKIEPSLTEGVRIGLSYSGQDLQGALNRRTAIFRHVQKLFEGFDFLLTPVMSREPLDALHKPLDPISIDGEVVGDMRREWTPYLNLFDLSGHPAISVPAGLSDSGVPLAFQLVAPWYAEERLLSAVAFYEQQHPWPLLDARS</sequence>
<dbReference type="Pfam" id="PF01425">
    <property type="entry name" value="Amidase"/>
    <property type="match status" value="1"/>
</dbReference>
<evidence type="ECO:0000256" key="1">
    <source>
        <dbReference type="ARBA" id="ARBA00009199"/>
    </source>
</evidence>
<dbReference type="Proteomes" id="UP000194137">
    <property type="component" value="Chromosome"/>
</dbReference>
<name>A0A1W6ZXN4_9HYPH</name>